<proteinExistence type="predicted"/>
<comment type="caution">
    <text evidence="5">The sequence shown here is derived from an EMBL/GenBank/DDBJ whole genome shotgun (WGS) entry which is preliminary data.</text>
</comment>
<name>A0A7W3PL94_9MICO</name>
<evidence type="ECO:0000256" key="1">
    <source>
        <dbReference type="ARBA" id="ARBA00023125"/>
    </source>
</evidence>
<evidence type="ECO:0000313" key="6">
    <source>
        <dbReference type="Proteomes" id="UP000526083"/>
    </source>
</evidence>
<dbReference type="InterPro" id="IPR011344">
    <property type="entry name" value="ssDNA-bd"/>
</dbReference>
<evidence type="ECO:0000256" key="4">
    <source>
        <dbReference type="SAM" id="MobiDB-lite"/>
    </source>
</evidence>
<dbReference type="Gene3D" id="2.40.50.140">
    <property type="entry name" value="Nucleic acid-binding proteins"/>
    <property type="match status" value="1"/>
</dbReference>
<reference evidence="5 6" key="1">
    <citation type="submission" date="2020-07" db="EMBL/GenBank/DDBJ databases">
        <title>Sequencing the genomes of 1000 actinobacteria strains.</title>
        <authorList>
            <person name="Klenk H.-P."/>
        </authorList>
    </citation>
    <scope>NUCLEOTIDE SEQUENCE [LARGE SCALE GENOMIC DNA]</scope>
    <source>
        <strain evidence="5 6">DSM 27576</strain>
    </source>
</reference>
<dbReference type="PIRSF" id="PIRSF002070">
    <property type="entry name" value="SSB"/>
    <property type="match status" value="1"/>
</dbReference>
<evidence type="ECO:0000256" key="2">
    <source>
        <dbReference type="PIRNR" id="PIRNR002070"/>
    </source>
</evidence>
<feature type="region of interest" description="Disordered" evidence="4">
    <location>
        <begin position="1"/>
        <end position="21"/>
    </location>
</feature>
<dbReference type="InterPro" id="IPR000424">
    <property type="entry name" value="Primosome_PriB/ssb"/>
</dbReference>
<feature type="compositionally biased region" description="Polar residues" evidence="4">
    <location>
        <begin position="1"/>
        <end position="11"/>
    </location>
</feature>
<dbReference type="PANTHER" id="PTHR10302">
    <property type="entry name" value="SINGLE-STRANDED DNA-BINDING PROTEIN"/>
    <property type="match status" value="1"/>
</dbReference>
<keyword evidence="6" id="KW-1185">Reference proteome</keyword>
<keyword evidence="1 2" id="KW-0238">DNA-binding</keyword>
<protein>
    <recommendedName>
        <fullName evidence="2 3">Single-stranded DNA-binding protein</fullName>
    </recommendedName>
</protein>
<dbReference type="PANTHER" id="PTHR10302:SF27">
    <property type="entry name" value="SINGLE-STRANDED DNA-BINDING PROTEIN"/>
    <property type="match status" value="1"/>
</dbReference>
<feature type="region of interest" description="Disordered" evidence="4">
    <location>
        <begin position="110"/>
        <end position="176"/>
    </location>
</feature>
<dbReference type="Proteomes" id="UP000526083">
    <property type="component" value="Unassembled WGS sequence"/>
</dbReference>
<feature type="compositionally biased region" description="Low complexity" evidence="4">
    <location>
        <begin position="148"/>
        <end position="163"/>
    </location>
</feature>
<dbReference type="GO" id="GO:0003697">
    <property type="term" value="F:single-stranded DNA binding"/>
    <property type="evidence" value="ECO:0007669"/>
    <property type="project" value="InterPro"/>
</dbReference>
<accession>A0A7W3PL94</accession>
<dbReference type="PROSITE" id="PS50935">
    <property type="entry name" value="SSB"/>
    <property type="match status" value="1"/>
</dbReference>
<evidence type="ECO:0000256" key="3">
    <source>
        <dbReference type="RuleBase" id="RU000524"/>
    </source>
</evidence>
<gene>
    <name evidence="5" type="ORF">FHX48_001011</name>
</gene>
<dbReference type="InterPro" id="IPR012340">
    <property type="entry name" value="NA-bd_OB-fold"/>
</dbReference>
<feature type="compositionally biased region" description="Low complexity" evidence="4">
    <location>
        <begin position="114"/>
        <end position="129"/>
    </location>
</feature>
<organism evidence="5 6">
    <name type="scientific">Microbacterium halimionae</name>
    <dbReference type="NCBI Taxonomy" id="1526413"/>
    <lineage>
        <taxon>Bacteria</taxon>
        <taxon>Bacillati</taxon>
        <taxon>Actinomycetota</taxon>
        <taxon>Actinomycetes</taxon>
        <taxon>Micrococcales</taxon>
        <taxon>Microbacteriaceae</taxon>
        <taxon>Microbacterium</taxon>
    </lineage>
</organism>
<dbReference type="CDD" id="cd04496">
    <property type="entry name" value="SSB_OBF"/>
    <property type="match status" value="1"/>
</dbReference>
<dbReference type="NCBIfam" id="TIGR00621">
    <property type="entry name" value="ssb"/>
    <property type="match status" value="1"/>
</dbReference>
<dbReference type="SUPFAM" id="SSF50249">
    <property type="entry name" value="Nucleic acid-binding proteins"/>
    <property type="match status" value="1"/>
</dbReference>
<sequence length="176" mass="19128">MSDSITITGNITEPERRETNAGVPVTTFRLARTERRYDREKGSWADGITSWFTVSVFRTLADHAFQSLHRGDRVIVHGRLRLREWDTGTKKGVSAEVDAESIGPDLLWGTTTFRRGSSGDSDSSRSTSSAEQEWAAPTGDDVWKAPMSATADASSRSDSGSEALLASSEGGVEVPF</sequence>
<evidence type="ECO:0000313" key="5">
    <source>
        <dbReference type="EMBL" id="MBA8815938.1"/>
    </source>
</evidence>
<dbReference type="GO" id="GO:0009295">
    <property type="term" value="C:nucleoid"/>
    <property type="evidence" value="ECO:0007669"/>
    <property type="project" value="TreeGrafter"/>
</dbReference>
<dbReference type="GO" id="GO:0006260">
    <property type="term" value="P:DNA replication"/>
    <property type="evidence" value="ECO:0007669"/>
    <property type="project" value="InterPro"/>
</dbReference>
<dbReference type="EMBL" id="JACGWY010000002">
    <property type="protein sequence ID" value="MBA8815938.1"/>
    <property type="molecule type" value="Genomic_DNA"/>
</dbReference>
<dbReference type="AlphaFoldDB" id="A0A7W3PL94"/>
<dbReference type="RefSeq" id="WP_167049387.1">
    <property type="nucleotide sequence ID" value="NZ_JAAOZB010000002.1"/>
</dbReference>
<dbReference type="Pfam" id="PF00436">
    <property type="entry name" value="SSB"/>
    <property type="match status" value="1"/>
</dbReference>